<dbReference type="RefSeq" id="WP_109725687.1">
    <property type="nucleotide sequence ID" value="NZ_QGDI01000003.1"/>
</dbReference>
<feature type="domain" description="Asparagine synthetase" evidence="1">
    <location>
        <begin position="61"/>
        <end position="225"/>
    </location>
</feature>
<proteinExistence type="predicted"/>
<dbReference type="GO" id="GO:0004066">
    <property type="term" value="F:asparagine synthase (glutamine-hydrolyzing) activity"/>
    <property type="evidence" value="ECO:0007669"/>
    <property type="project" value="InterPro"/>
</dbReference>
<evidence type="ECO:0000313" key="3">
    <source>
        <dbReference type="Proteomes" id="UP000245720"/>
    </source>
</evidence>
<dbReference type="AlphaFoldDB" id="A0A315Y4E3"/>
<evidence type="ECO:0000313" key="2">
    <source>
        <dbReference type="EMBL" id="PWJ13889.1"/>
    </source>
</evidence>
<dbReference type="InterPro" id="IPR001962">
    <property type="entry name" value="Asn_synthase"/>
</dbReference>
<dbReference type="Gene3D" id="3.40.50.620">
    <property type="entry name" value="HUPs"/>
    <property type="match status" value="1"/>
</dbReference>
<sequence>MVDKEYCMSSYMAFRYIEDDDRDFYDGMHHENIRPFADSERIPVHSADDIDREIGKQMEQFKDKKKGVLLSGGMDSAIVASYLSGSDAYTFRFLGGEFQPEELARAEYYSSYYGLNLHYVDISWDTVVSHLEPVMKAKCAPVHSIEPQILQAAIQAKADGIEMMFVGESSDLVFGGMDGLLGKDWAFDEFMDRYIFTKPEDVLNEPVSMQYLFERYRKDGNMIDYLRFMDDVFAIESSGSYLNAFAVADMPYYDPYARLRMADKLDLHRIRNGEPKYLIRALMAKKYPDIPVPNKVPMPRPVDAYFKTWEGPSRPEFRRDIDMSKFNGNQKWQMYCLERFLDINEKV</sequence>
<name>A0A315Y4E3_RUMFL</name>
<dbReference type="InterPro" id="IPR014729">
    <property type="entry name" value="Rossmann-like_a/b/a_fold"/>
</dbReference>
<dbReference type="SUPFAM" id="SSF52402">
    <property type="entry name" value="Adenine nucleotide alpha hydrolases-like"/>
    <property type="match status" value="1"/>
</dbReference>
<dbReference type="Pfam" id="PF00733">
    <property type="entry name" value="Asn_synthase"/>
    <property type="match status" value="1"/>
</dbReference>
<dbReference type="Proteomes" id="UP000245720">
    <property type="component" value="Unassembled WGS sequence"/>
</dbReference>
<protein>
    <submittedName>
        <fullName evidence="2">Asparagine synthase</fullName>
    </submittedName>
</protein>
<dbReference type="EMBL" id="QGDI01000003">
    <property type="protein sequence ID" value="PWJ13889.1"/>
    <property type="molecule type" value="Genomic_DNA"/>
</dbReference>
<comment type="caution">
    <text evidence="2">The sequence shown here is derived from an EMBL/GenBank/DDBJ whole genome shotgun (WGS) entry which is preliminary data.</text>
</comment>
<organism evidence="2 3">
    <name type="scientific">Ruminococcus flavefaciens</name>
    <dbReference type="NCBI Taxonomy" id="1265"/>
    <lineage>
        <taxon>Bacteria</taxon>
        <taxon>Bacillati</taxon>
        <taxon>Bacillota</taxon>
        <taxon>Clostridia</taxon>
        <taxon>Eubacteriales</taxon>
        <taxon>Oscillospiraceae</taxon>
        <taxon>Ruminococcus</taxon>
    </lineage>
</organism>
<dbReference type="OrthoDB" id="9763290at2"/>
<dbReference type="GO" id="GO:0006529">
    <property type="term" value="P:asparagine biosynthetic process"/>
    <property type="evidence" value="ECO:0007669"/>
    <property type="project" value="InterPro"/>
</dbReference>
<reference evidence="2 3" key="1">
    <citation type="submission" date="2018-05" db="EMBL/GenBank/DDBJ databases">
        <title>The Hungate 1000. A catalogue of reference genomes from the rumen microbiome.</title>
        <authorList>
            <person name="Kelly W."/>
        </authorList>
    </citation>
    <scope>NUCLEOTIDE SEQUENCE [LARGE SCALE GENOMIC DNA]</scope>
    <source>
        <strain evidence="2 3">SAb67</strain>
    </source>
</reference>
<evidence type="ECO:0000259" key="1">
    <source>
        <dbReference type="Pfam" id="PF00733"/>
    </source>
</evidence>
<gene>
    <name evidence="2" type="ORF">IE37_00819</name>
</gene>
<accession>A0A315Y4E3</accession>